<dbReference type="PRINTS" id="PR00123">
    <property type="entry name" value="ATPASEA"/>
</dbReference>
<keyword evidence="5 12" id="KW-0812">Transmembrane</keyword>
<evidence type="ECO:0000256" key="7">
    <source>
        <dbReference type="ARBA" id="ARBA00022989"/>
    </source>
</evidence>
<feature type="transmembrane region" description="Helical" evidence="12">
    <location>
        <begin position="64"/>
        <end position="82"/>
    </location>
</feature>
<geneLocation type="mitochondrion" evidence="13"/>
<keyword evidence="6" id="KW-0375">Hydrogen ion transport</keyword>
<feature type="transmembrane region" description="Helical" evidence="12">
    <location>
        <begin position="182"/>
        <end position="206"/>
    </location>
</feature>
<evidence type="ECO:0000256" key="10">
    <source>
        <dbReference type="ARBA" id="ARBA00023310"/>
    </source>
</evidence>
<dbReference type="AlphaFoldDB" id="A0A7L9CWG8"/>
<keyword evidence="3" id="KW-0813">Transport</keyword>
<evidence type="ECO:0000256" key="5">
    <source>
        <dbReference type="ARBA" id="ARBA00022692"/>
    </source>
</evidence>
<feature type="transmembrane region" description="Helical" evidence="12">
    <location>
        <begin position="124"/>
        <end position="146"/>
    </location>
</feature>
<evidence type="ECO:0000256" key="3">
    <source>
        <dbReference type="ARBA" id="ARBA00022448"/>
    </source>
</evidence>
<dbReference type="GO" id="GO:0046933">
    <property type="term" value="F:proton-transporting ATP synthase activity, rotational mechanism"/>
    <property type="evidence" value="ECO:0007669"/>
    <property type="project" value="TreeGrafter"/>
</dbReference>
<dbReference type="Pfam" id="PF00119">
    <property type="entry name" value="ATP-synt_A"/>
    <property type="match status" value="1"/>
</dbReference>
<keyword evidence="9 12" id="KW-0472">Membrane</keyword>
<dbReference type="InterPro" id="IPR000568">
    <property type="entry name" value="ATP_synth_F0_asu"/>
</dbReference>
<dbReference type="PANTHER" id="PTHR11410:SF0">
    <property type="entry name" value="ATP SYNTHASE SUBUNIT A"/>
    <property type="match status" value="1"/>
</dbReference>
<keyword evidence="13" id="KW-0496">Mitochondrion</keyword>
<evidence type="ECO:0000256" key="2">
    <source>
        <dbReference type="ARBA" id="ARBA00006810"/>
    </source>
</evidence>
<feature type="transmembrane region" description="Helical" evidence="12">
    <location>
        <begin position="20"/>
        <end position="43"/>
    </location>
</feature>
<comment type="subcellular location">
    <subcellularLocation>
        <location evidence="1">Membrane</location>
        <topology evidence="1">Multi-pass membrane protein</topology>
    </subcellularLocation>
    <subcellularLocation>
        <location evidence="11">Mitochondrion inner membrane</location>
        <topology evidence="11">Multi-pass membrane protein</topology>
    </subcellularLocation>
</comment>
<sequence>MSMFDPCGSLVWCYPVKWVLVMFPVLLSSSKFFFVSSGLGLLFDEIIKKLLIEWKPSMKSFSSSVMLPMGLFMTILLLNWMSMFPFSFPVSTHFSANLAMCFPMWFGGLVYMGRKFPLETLAHLVPTGSPIILTPLLVMIEVVSTLIRPLSLSVRLLANMMAGHMVMALLSEMIIKSPFYIAPLAGVVLAVMTAFELAVCLIQAYVFSKLITLYWDENKL</sequence>
<keyword evidence="8" id="KW-0406">Ion transport</keyword>
<evidence type="ECO:0000256" key="6">
    <source>
        <dbReference type="ARBA" id="ARBA00022781"/>
    </source>
</evidence>
<accession>A0A7L9CWG8</accession>
<dbReference type="EMBL" id="MT792497">
    <property type="protein sequence ID" value="QOJ46163.1"/>
    <property type="molecule type" value="Genomic_DNA"/>
</dbReference>
<comment type="similarity">
    <text evidence="2">Belongs to the ATPase A chain family.</text>
</comment>
<name>A0A7L9CWG8_9NEOP</name>
<keyword evidence="10" id="KW-0066">ATP synthesis</keyword>
<evidence type="ECO:0000256" key="1">
    <source>
        <dbReference type="ARBA" id="ARBA00004141"/>
    </source>
</evidence>
<keyword evidence="7 12" id="KW-1133">Transmembrane helix</keyword>
<protein>
    <recommendedName>
        <fullName evidence="11">ATP synthase subunit a</fullName>
    </recommendedName>
</protein>
<dbReference type="Gene3D" id="1.20.120.220">
    <property type="entry name" value="ATP synthase, F0 complex, subunit A"/>
    <property type="match status" value="1"/>
</dbReference>
<dbReference type="SUPFAM" id="SSF81336">
    <property type="entry name" value="F1F0 ATP synthase subunit A"/>
    <property type="match status" value="1"/>
</dbReference>
<organism evidence="13">
    <name type="scientific">Pedicinus obtusus</name>
    <dbReference type="NCBI Taxonomy" id="592408"/>
    <lineage>
        <taxon>Eukaryota</taxon>
        <taxon>Metazoa</taxon>
        <taxon>Ecdysozoa</taxon>
        <taxon>Arthropoda</taxon>
        <taxon>Hexapoda</taxon>
        <taxon>Insecta</taxon>
        <taxon>Pterygota</taxon>
        <taxon>Neoptera</taxon>
        <taxon>Paraneoptera</taxon>
        <taxon>Psocodea</taxon>
        <taxon>Troctomorpha</taxon>
        <taxon>Phthiraptera</taxon>
        <taxon>Anoplura</taxon>
        <taxon>Pedicinidae</taxon>
        <taxon>Pedicinus</taxon>
    </lineage>
</organism>
<feature type="transmembrane region" description="Helical" evidence="12">
    <location>
        <begin position="152"/>
        <end position="170"/>
    </location>
</feature>
<evidence type="ECO:0000313" key="13">
    <source>
        <dbReference type="EMBL" id="QOJ46163.1"/>
    </source>
</evidence>
<dbReference type="GO" id="GO:0005743">
    <property type="term" value="C:mitochondrial inner membrane"/>
    <property type="evidence" value="ECO:0007669"/>
    <property type="project" value="UniProtKB-SubCell"/>
</dbReference>
<dbReference type="GO" id="GO:0045259">
    <property type="term" value="C:proton-transporting ATP synthase complex"/>
    <property type="evidence" value="ECO:0007669"/>
    <property type="project" value="UniProtKB-KW"/>
</dbReference>
<reference evidence="13" key="1">
    <citation type="journal article" date="2020" name="Genomics">
        <title>Fragmented mitochondrial genomes evolved in opposite directions between closely related macaque louse Pedicinus obtusus and colobus louse Pedicinus badii.</title>
        <authorList>
            <person name="Fu Y.-T."/>
            <person name="Dong Y."/>
            <person name="Wang W."/>
            <person name="Nie Y."/>
            <person name="Liu G.-H."/>
            <person name="Shao R."/>
        </authorList>
    </citation>
    <scope>NUCLEOTIDE SEQUENCE</scope>
    <source>
        <strain evidence="13">3</strain>
    </source>
</reference>
<evidence type="ECO:0000256" key="9">
    <source>
        <dbReference type="ARBA" id="ARBA00023136"/>
    </source>
</evidence>
<dbReference type="NCBIfam" id="TIGR01131">
    <property type="entry name" value="ATP_synt_6_or_A"/>
    <property type="match status" value="1"/>
</dbReference>
<dbReference type="CDD" id="cd00310">
    <property type="entry name" value="ATP-synt_Fo_a_6"/>
    <property type="match status" value="1"/>
</dbReference>
<feature type="transmembrane region" description="Helical" evidence="12">
    <location>
        <begin position="94"/>
        <end position="112"/>
    </location>
</feature>
<keyword evidence="4" id="KW-0138">CF(0)</keyword>
<evidence type="ECO:0000256" key="11">
    <source>
        <dbReference type="RuleBase" id="RU004450"/>
    </source>
</evidence>
<evidence type="ECO:0000256" key="4">
    <source>
        <dbReference type="ARBA" id="ARBA00022547"/>
    </source>
</evidence>
<proteinExistence type="inferred from homology"/>
<evidence type="ECO:0000256" key="12">
    <source>
        <dbReference type="SAM" id="Phobius"/>
    </source>
</evidence>
<gene>
    <name evidence="13" type="primary">atp6</name>
</gene>
<dbReference type="PANTHER" id="PTHR11410">
    <property type="entry name" value="ATP SYNTHASE SUBUNIT A"/>
    <property type="match status" value="1"/>
</dbReference>
<dbReference type="InterPro" id="IPR035908">
    <property type="entry name" value="F0_ATP_A_sf"/>
</dbReference>
<dbReference type="InterPro" id="IPR045083">
    <property type="entry name" value="ATP_synth_F0_asu_bact/mt"/>
</dbReference>
<evidence type="ECO:0000256" key="8">
    <source>
        <dbReference type="ARBA" id="ARBA00023065"/>
    </source>
</evidence>